<dbReference type="SFLD" id="SFLDS00003">
    <property type="entry name" value="Haloacid_Dehalogenase"/>
    <property type="match status" value="1"/>
</dbReference>
<dbReference type="RefSeq" id="WP_285931635.1">
    <property type="nucleotide sequence ID" value="NZ_JASTZU010000031.1"/>
</dbReference>
<dbReference type="InterPro" id="IPR023214">
    <property type="entry name" value="HAD_sf"/>
</dbReference>
<gene>
    <name evidence="5" type="ORF">QQS35_08870</name>
</gene>
<keyword evidence="6" id="KW-1185">Reference proteome</keyword>
<evidence type="ECO:0000256" key="3">
    <source>
        <dbReference type="ARBA" id="ARBA00022801"/>
    </source>
</evidence>
<keyword evidence="3 5" id="KW-0378">Hydrolase</keyword>
<keyword evidence="4" id="KW-0460">Magnesium</keyword>
<dbReference type="EC" id="3.1.3.-" evidence="5"/>
<accession>A0ABT7L3V4</accession>
<dbReference type="Gene3D" id="1.20.120.710">
    <property type="entry name" value="Haloacid dehalogenase hydrolase-like domain"/>
    <property type="match status" value="1"/>
</dbReference>
<evidence type="ECO:0000256" key="2">
    <source>
        <dbReference type="ARBA" id="ARBA00022723"/>
    </source>
</evidence>
<dbReference type="NCBIfam" id="TIGR01509">
    <property type="entry name" value="HAD-SF-IA-v3"/>
    <property type="match status" value="1"/>
</dbReference>
<organism evidence="5 6">
    <name type="scientific">Aquibacillus rhizosphaerae</name>
    <dbReference type="NCBI Taxonomy" id="3051431"/>
    <lineage>
        <taxon>Bacteria</taxon>
        <taxon>Bacillati</taxon>
        <taxon>Bacillota</taxon>
        <taxon>Bacilli</taxon>
        <taxon>Bacillales</taxon>
        <taxon>Bacillaceae</taxon>
        <taxon>Aquibacillus</taxon>
    </lineage>
</organism>
<dbReference type="SFLD" id="SFLDG01129">
    <property type="entry name" value="C1.5:_HAD__Beta-PGM__Phosphata"/>
    <property type="match status" value="1"/>
</dbReference>
<dbReference type="InterPro" id="IPR051400">
    <property type="entry name" value="HAD-like_hydrolase"/>
</dbReference>
<dbReference type="GO" id="GO:0016787">
    <property type="term" value="F:hydrolase activity"/>
    <property type="evidence" value="ECO:0007669"/>
    <property type="project" value="UniProtKB-KW"/>
</dbReference>
<dbReference type="EMBL" id="JASTZU010000031">
    <property type="protein sequence ID" value="MDL4840556.1"/>
    <property type="molecule type" value="Genomic_DNA"/>
</dbReference>
<evidence type="ECO:0000313" key="5">
    <source>
        <dbReference type="EMBL" id="MDL4840556.1"/>
    </source>
</evidence>
<dbReference type="Gene3D" id="3.40.50.1000">
    <property type="entry name" value="HAD superfamily/HAD-like"/>
    <property type="match status" value="1"/>
</dbReference>
<protein>
    <submittedName>
        <fullName evidence="5">HAD family hydrolase</fullName>
        <ecNumber evidence="5">3.1.3.-</ecNumber>
    </submittedName>
</protein>
<dbReference type="NCBIfam" id="TIGR01549">
    <property type="entry name" value="HAD-SF-IA-v1"/>
    <property type="match status" value="1"/>
</dbReference>
<dbReference type="InterPro" id="IPR036412">
    <property type="entry name" value="HAD-like_sf"/>
</dbReference>
<reference evidence="5 6" key="1">
    <citation type="submission" date="2023-06" db="EMBL/GenBank/DDBJ databases">
        <title>Aquibacillus rhizosphaerae LR5S19.</title>
        <authorList>
            <person name="Sun J.-Q."/>
        </authorList>
    </citation>
    <scope>NUCLEOTIDE SEQUENCE [LARGE SCALE GENOMIC DNA]</scope>
    <source>
        <strain evidence="5 6">LR5S19</strain>
    </source>
</reference>
<name>A0ABT7L3V4_9BACI</name>
<evidence type="ECO:0000256" key="1">
    <source>
        <dbReference type="ARBA" id="ARBA00001946"/>
    </source>
</evidence>
<dbReference type="PANTHER" id="PTHR46470">
    <property type="entry name" value="N-ACYLNEURAMINATE-9-PHOSPHATASE"/>
    <property type="match status" value="1"/>
</dbReference>
<dbReference type="SUPFAM" id="SSF56784">
    <property type="entry name" value="HAD-like"/>
    <property type="match status" value="1"/>
</dbReference>
<dbReference type="PANTHER" id="PTHR46470:SF2">
    <property type="entry name" value="GLYCERALDEHYDE 3-PHOSPHATE PHOSPHATASE"/>
    <property type="match status" value="1"/>
</dbReference>
<keyword evidence="2" id="KW-0479">Metal-binding</keyword>
<evidence type="ECO:0000256" key="4">
    <source>
        <dbReference type="ARBA" id="ARBA00022842"/>
    </source>
</evidence>
<comment type="cofactor">
    <cofactor evidence="1">
        <name>Mg(2+)</name>
        <dbReference type="ChEBI" id="CHEBI:18420"/>
    </cofactor>
</comment>
<evidence type="ECO:0000313" key="6">
    <source>
        <dbReference type="Proteomes" id="UP001235343"/>
    </source>
</evidence>
<dbReference type="InterPro" id="IPR006439">
    <property type="entry name" value="HAD-SF_hydro_IA"/>
</dbReference>
<dbReference type="Pfam" id="PF00702">
    <property type="entry name" value="Hydrolase"/>
    <property type="match status" value="1"/>
</dbReference>
<dbReference type="PRINTS" id="PR00413">
    <property type="entry name" value="HADHALOGNASE"/>
</dbReference>
<comment type="caution">
    <text evidence="5">The sequence shown here is derived from an EMBL/GenBank/DDBJ whole genome shotgun (WGS) entry which is preliminary data.</text>
</comment>
<dbReference type="Proteomes" id="UP001235343">
    <property type="component" value="Unassembled WGS sequence"/>
</dbReference>
<proteinExistence type="predicted"/>
<sequence>MDTIIFDVDDTLYDQALTFKKTYKKMFQKPLSEEELDKLYITSRNVSDALFDKCEAGEVSILDMQIRRITEACELFDIVCSEKKALEFQQAYLEEQQKINLFPEMEALLNFLLKENKQLALLTNGEGKHQSMKIKQLGLEQWIPAEHHFISGDLGHAKPDREVFHIIEEKLQLNKKQTVYIGDSFDNDIIGAKQVGWQAIWMNHRKRAKPEGEIEPDRVVYNVKELLEVFC</sequence>